<dbReference type="InterPro" id="IPR001304">
    <property type="entry name" value="C-type_lectin-like"/>
</dbReference>
<dbReference type="Bgee" id="ENSPREG00000001230">
    <property type="expression patterns" value="Expressed in caudal fin and 1 other cell type or tissue"/>
</dbReference>
<evidence type="ECO:0000256" key="3">
    <source>
        <dbReference type="SAM" id="Coils"/>
    </source>
</evidence>
<dbReference type="SMART" id="SM00034">
    <property type="entry name" value="CLECT"/>
    <property type="match status" value="1"/>
</dbReference>
<dbReference type="GeneTree" id="ENSGT01020000230338"/>
<organism evidence="6 7">
    <name type="scientific">Poecilia reticulata</name>
    <name type="common">Guppy</name>
    <name type="synonym">Acanthophacelus reticulatus</name>
    <dbReference type="NCBI Taxonomy" id="8081"/>
    <lineage>
        <taxon>Eukaryota</taxon>
        <taxon>Metazoa</taxon>
        <taxon>Chordata</taxon>
        <taxon>Craniata</taxon>
        <taxon>Vertebrata</taxon>
        <taxon>Euteleostomi</taxon>
        <taxon>Actinopterygii</taxon>
        <taxon>Neopterygii</taxon>
        <taxon>Teleostei</taxon>
        <taxon>Neoteleostei</taxon>
        <taxon>Acanthomorphata</taxon>
        <taxon>Ovalentaria</taxon>
        <taxon>Atherinomorphae</taxon>
        <taxon>Cyprinodontiformes</taxon>
        <taxon>Poeciliidae</taxon>
        <taxon>Poeciliinae</taxon>
        <taxon>Poecilia</taxon>
    </lineage>
</organism>
<dbReference type="SUPFAM" id="SSF56436">
    <property type="entry name" value="C-type lectin-like"/>
    <property type="match status" value="1"/>
</dbReference>
<dbReference type="OrthoDB" id="2142683at2759"/>
<accession>A0A3P9MWD2</accession>
<dbReference type="RefSeq" id="XP_008406068.1">
    <property type="nucleotide sequence ID" value="XM_008407846.2"/>
</dbReference>
<feature type="coiled-coil region" evidence="3">
    <location>
        <begin position="272"/>
        <end position="331"/>
    </location>
</feature>
<dbReference type="PANTHER" id="PTHR22803">
    <property type="entry name" value="MANNOSE, PHOSPHOLIPASE, LECTIN RECEPTOR RELATED"/>
    <property type="match status" value="1"/>
</dbReference>
<keyword evidence="4" id="KW-0472">Membrane</keyword>
<feature type="transmembrane region" description="Helical" evidence="4">
    <location>
        <begin position="44"/>
        <end position="64"/>
    </location>
</feature>
<dbReference type="Gene3D" id="3.10.100.10">
    <property type="entry name" value="Mannose-Binding Protein A, subunit A"/>
    <property type="match status" value="1"/>
</dbReference>
<dbReference type="CDD" id="cd03590">
    <property type="entry name" value="CLECT_DC-SIGN_like"/>
    <property type="match status" value="1"/>
</dbReference>
<feature type="coiled-coil region" evidence="3">
    <location>
        <begin position="192"/>
        <end position="219"/>
    </location>
</feature>
<dbReference type="PROSITE" id="PS00615">
    <property type="entry name" value="C_TYPE_LECTIN_1"/>
    <property type="match status" value="1"/>
</dbReference>
<sequence>MSVEYRASNAADTDMTRSEIAYKSFSSDGKNFLLSVYSLRSQSFKLATIGLGLLCVVLVAWLIGQSVHNQKVKKDNLDTLKALNENKEQLQANLKTVQIAKKELESNLKQQQGQINFISRQIDVLASNNRELTKERNDFKAKQREADTNKIALNNELGLLRDSTARLQKEKDALSAAQTSLNTRCDAIAKRSKELQANYDTVTNERNNLQNKFNNVSRSRDRLQVSYSDMINKMEELHDKYNFSLSEKDKLSSVHLNLTTEIKVLEDINSVLRKAENDLQSSYRSVQREKSELQSSLKNVTADRDLLRAKVDNLTAEQDELLGRIDKLNATLQEKRCPAGWRKFQYSCYFPSTTKKTWTLSREDCHSKGADLAIVTSKDEMNFINSLYNDKEVWIGLSDGGVEGQWKWVDGTPLTLTFWAQGQPNSHQGRNQDCVEVWHRSKGDGDWNDENCNVEQFWICEK</sequence>
<dbReference type="Gene3D" id="1.20.5.400">
    <property type="match status" value="2"/>
</dbReference>
<dbReference type="Ensembl" id="ENSPRET00000001690.1">
    <property type="protein sequence ID" value="ENSPREP00000001648.1"/>
    <property type="gene ID" value="ENSPREG00000001230.1"/>
</dbReference>
<evidence type="ECO:0000259" key="5">
    <source>
        <dbReference type="PROSITE" id="PS50041"/>
    </source>
</evidence>
<dbReference type="STRING" id="8081.ENSPREP00000001648"/>
<evidence type="ECO:0000313" key="7">
    <source>
        <dbReference type="Proteomes" id="UP000242638"/>
    </source>
</evidence>
<dbReference type="InterPro" id="IPR033989">
    <property type="entry name" value="CD209-like_CTLD"/>
</dbReference>
<feature type="coiled-coil region" evidence="3">
    <location>
        <begin position="73"/>
        <end position="149"/>
    </location>
</feature>
<evidence type="ECO:0000256" key="1">
    <source>
        <dbReference type="ARBA" id="ARBA00022734"/>
    </source>
</evidence>
<reference evidence="7" key="1">
    <citation type="submission" date="2013-11" db="EMBL/GenBank/DDBJ databases">
        <title>The genomic landscape of the Guanapo guppy.</title>
        <authorList>
            <person name="Kuenstner A."/>
            <person name="Dreyer C."/>
        </authorList>
    </citation>
    <scope>NUCLEOTIDE SEQUENCE</scope>
    <source>
        <strain evidence="7">Guanapo</strain>
    </source>
</reference>
<dbReference type="PROSITE" id="PS50041">
    <property type="entry name" value="C_TYPE_LECTIN_2"/>
    <property type="match status" value="1"/>
</dbReference>
<dbReference type="InterPro" id="IPR016186">
    <property type="entry name" value="C-type_lectin-like/link_sf"/>
</dbReference>
<evidence type="ECO:0000256" key="4">
    <source>
        <dbReference type="SAM" id="Phobius"/>
    </source>
</evidence>
<keyword evidence="3" id="KW-0175">Coiled coil</keyword>
<dbReference type="SUPFAM" id="SSF90257">
    <property type="entry name" value="Myosin rod fragments"/>
    <property type="match status" value="1"/>
</dbReference>
<evidence type="ECO:0000313" key="6">
    <source>
        <dbReference type="Ensembl" id="ENSPREP00000001648.1"/>
    </source>
</evidence>
<protein>
    <submittedName>
        <fullName evidence="6">CD209 antigen-like</fullName>
    </submittedName>
</protein>
<proteinExistence type="predicted"/>
<keyword evidence="2" id="KW-1015">Disulfide bond</keyword>
<dbReference type="InterPro" id="IPR018378">
    <property type="entry name" value="C-type_lectin_CS"/>
</dbReference>
<dbReference type="InterPro" id="IPR016187">
    <property type="entry name" value="CTDL_fold"/>
</dbReference>
<dbReference type="Proteomes" id="UP000242638">
    <property type="component" value="Unassembled WGS sequence"/>
</dbReference>
<feature type="domain" description="C-type lectin" evidence="5">
    <location>
        <begin position="344"/>
        <end position="461"/>
    </location>
</feature>
<reference evidence="6" key="3">
    <citation type="submission" date="2025-09" db="UniProtKB">
        <authorList>
            <consortium name="Ensembl"/>
        </authorList>
    </citation>
    <scope>IDENTIFICATION</scope>
    <source>
        <strain evidence="6">Guanapo</strain>
    </source>
</reference>
<keyword evidence="7" id="KW-1185">Reference proteome</keyword>
<keyword evidence="1" id="KW-0430">Lectin</keyword>
<dbReference type="RefSeq" id="XP_008406073.1">
    <property type="nucleotide sequence ID" value="XM_008407851.2"/>
</dbReference>
<keyword evidence="4" id="KW-1133">Transmembrane helix</keyword>
<evidence type="ECO:0000256" key="2">
    <source>
        <dbReference type="ARBA" id="ARBA00023157"/>
    </source>
</evidence>
<keyword evidence="4" id="KW-0812">Transmembrane</keyword>
<dbReference type="OMA" id="LSFQTQM"/>
<dbReference type="InterPro" id="IPR050111">
    <property type="entry name" value="C-type_lectin/snaclec_domain"/>
</dbReference>
<name>A0A3P9MWD2_POERE</name>
<dbReference type="GO" id="GO:0030246">
    <property type="term" value="F:carbohydrate binding"/>
    <property type="evidence" value="ECO:0007669"/>
    <property type="project" value="UniProtKB-KW"/>
</dbReference>
<dbReference type="KEGG" id="pret:103464039"/>
<dbReference type="AlphaFoldDB" id="A0A3P9MWD2"/>
<dbReference type="GeneID" id="103464039"/>
<reference evidence="6" key="2">
    <citation type="submission" date="2025-08" db="UniProtKB">
        <authorList>
            <consortium name="Ensembl"/>
        </authorList>
    </citation>
    <scope>IDENTIFICATION</scope>
    <source>
        <strain evidence="6">Guanapo</strain>
    </source>
</reference>
<dbReference type="Pfam" id="PF00059">
    <property type="entry name" value="Lectin_C"/>
    <property type="match status" value="1"/>
</dbReference>